<gene>
    <name evidence="7" type="primary">LOC102216120</name>
</gene>
<dbReference type="GeneID" id="102216120"/>
<dbReference type="InterPro" id="IPR027417">
    <property type="entry name" value="P-loop_NTPase"/>
</dbReference>
<name>A0A9Y6M4J6_9CICH</name>
<protein>
    <submittedName>
        <fullName evidence="7">GTPase IMAP family member 8-like</fullName>
    </submittedName>
</protein>
<keyword evidence="2" id="KW-0547">Nucleotide-binding</keyword>
<evidence type="ECO:0000256" key="2">
    <source>
        <dbReference type="ARBA" id="ARBA00022741"/>
    </source>
</evidence>
<reference evidence="7" key="1">
    <citation type="submission" date="2025-08" db="UniProtKB">
        <authorList>
            <consortium name="RefSeq"/>
        </authorList>
    </citation>
    <scope>IDENTIFICATION</scope>
</reference>
<proteinExistence type="inferred from homology"/>
<sequence length="1209" mass="138731">METATPGTDVQPLTRSSSYEFLPPHMSELRVILLGGRWRDRKSLGDLILGEDVLSQSDYYHLGMSGTVEGKKIGVINTTDLVFPKMDQLTAFVQNCAKNSDPGPHVFLLVLQPEDFNEQQKQILCKVLENYSERSFDHSLIVILTPKEESSTWVDSCMQTEPIKSLIKKCRYRYLWQSNLGSRELLTRLGQIVKEHNGEHVIHEPFQETTQTLPGNLKKTWTHGLASRFPLFGKISSHQSSSQHHLGLQVERTSSSTSAQDFGQREKNYMRSCPGASDPLLQKDPESTVSAFRIVLLGKSEDKKTKLGNFIIGYQGFHCQKQSPITHCVASCGEWRGKLLTVVKTPDMFSLSEEDMRREVNSCVSLCHPGPNVLLLLVKPSKLSEEKRKTLKFILSLFGHNAFKHSMVVITHENEMSSSVNEVLRECGGRYYNMSEDNYGSLMQKIQEMTNQCNHSIKPSLNLVLCGRRGAGKTSAAKAILGQTELHSASNSSECVKHQGEVCGRWVSLVELPALYGKPQEAVMEESLRCISLCDPEGVHAFILVLPVAPLTDEDKGELKTIQNTFSSRVNDFTMILFTVDSDPTDPPVGNFVSKDPNIQEVCQRYGQRPVIVNIKDKEQIHKLLDTVEQMRCTNKPCCYTAVTFARAQIDLIPKNMVTRDEEKQNTEPLRIVLIGKTGNGKSSSGNTILGKEVFTEMPSQISVTKQCQKAQSEVDGRPVVVVDTPGLFDTTLSHEEVHEEMVKCVSLLAPGPHVFLLVLKIGRLTPEEKETLKLIKEGFGPNSEKFTIILFTEGDKLKKMSIKHYIESGCDDSFKKLIADCGGRYHVFNNEDKENRQQVTELMTNIDTMMKENGGNCFTNEMLEEAEAAIKKEMKRILKEKEEEMKREREELERKHEEEMKAMTKRMEEEKKKLQQERDQKLKEMEEYLNKEREERKKEQEVREKENRKREEEKEKRRQDFKRQLEILDKQIQSEKEEKKRIDKKLDESREEMKRKQEAWEKERREENDLQLLNSSDDLQPPDMSEIRVVLLGNSQSERTAVVNFILEVPVFSPEEEPDYQPVRGLLRDKEVILINTPDLLLPNISEDDLREHVENCVRLTAPGPHVFLLVLQPETFTEDHKQRLCKVLKLFGKRVFDHSLVLLSASKERGSSFMEELGLHRPLKDLIKMCSYRYLWRKNLEPQELFTRLVQIFKENNRERVRYKAHS</sequence>
<evidence type="ECO:0000256" key="4">
    <source>
        <dbReference type="SAM" id="MobiDB-lite"/>
    </source>
</evidence>
<feature type="domain" description="AIG1-type G" evidence="5">
    <location>
        <begin position="458"/>
        <end position="649"/>
    </location>
</feature>
<accession>A0A9Y6M4J6</accession>
<dbReference type="Gene3D" id="3.40.50.300">
    <property type="entry name" value="P-loop containing nucleotide triphosphate hydrolases"/>
    <property type="match status" value="5"/>
</dbReference>
<dbReference type="Proteomes" id="UP000695023">
    <property type="component" value="Unplaced"/>
</dbReference>
<dbReference type="GO" id="GO:0005525">
    <property type="term" value="F:GTP binding"/>
    <property type="evidence" value="ECO:0007669"/>
    <property type="project" value="UniProtKB-KW"/>
</dbReference>
<dbReference type="RefSeq" id="XP_013763425.1">
    <property type="nucleotide sequence ID" value="XM_013907971.1"/>
</dbReference>
<dbReference type="InterPro" id="IPR006703">
    <property type="entry name" value="G_AIG1"/>
</dbReference>
<feature type="domain" description="AIG1-type G" evidence="5">
    <location>
        <begin position="667"/>
        <end position="868"/>
    </location>
</feature>
<dbReference type="InterPro" id="IPR045058">
    <property type="entry name" value="GIMA/IAN/Toc"/>
</dbReference>
<organism evidence="6 7">
    <name type="scientific">Pundamilia nyererei</name>
    <dbReference type="NCBI Taxonomy" id="303518"/>
    <lineage>
        <taxon>Eukaryota</taxon>
        <taxon>Metazoa</taxon>
        <taxon>Chordata</taxon>
        <taxon>Craniata</taxon>
        <taxon>Vertebrata</taxon>
        <taxon>Euteleostomi</taxon>
        <taxon>Actinopterygii</taxon>
        <taxon>Neopterygii</taxon>
        <taxon>Teleostei</taxon>
        <taxon>Neoteleostei</taxon>
        <taxon>Acanthomorphata</taxon>
        <taxon>Ovalentaria</taxon>
        <taxon>Cichlomorphae</taxon>
        <taxon>Cichliformes</taxon>
        <taxon>Cichlidae</taxon>
        <taxon>African cichlids</taxon>
        <taxon>Pseudocrenilabrinae</taxon>
        <taxon>Haplochromini</taxon>
        <taxon>Pundamilia</taxon>
    </lineage>
</organism>
<evidence type="ECO:0000256" key="3">
    <source>
        <dbReference type="ARBA" id="ARBA00023134"/>
    </source>
</evidence>
<feature type="region of interest" description="Disordered" evidence="4">
    <location>
        <begin position="884"/>
        <end position="961"/>
    </location>
</feature>
<dbReference type="PANTHER" id="PTHR10903:SF188">
    <property type="entry name" value="GTPASE IMAP FAMILY MEMBER 2-LIKE-RELATED"/>
    <property type="match status" value="1"/>
</dbReference>
<dbReference type="PROSITE" id="PS51720">
    <property type="entry name" value="G_AIG1"/>
    <property type="match status" value="2"/>
</dbReference>
<evidence type="ECO:0000313" key="6">
    <source>
        <dbReference type="Proteomes" id="UP000695023"/>
    </source>
</evidence>
<comment type="similarity">
    <text evidence="1">Belongs to the TRAFAC class TrmE-Era-EngA-EngB-Septin-like GTPase superfamily. AIG1/Toc34/Toc159-like paraseptin GTPase family. IAN subfamily.</text>
</comment>
<dbReference type="FunFam" id="3.40.50.300:FF:000366">
    <property type="entry name" value="GTPase, IMAP family member 2"/>
    <property type="match status" value="1"/>
</dbReference>
<evidence type="ECO:0000313" key="7">
    <source>
        <dbReference type="RefSeq" id="XP_013763425.1"/>
    </source>
</evidence>
<keyword evidence="6" id="KW-1185">Reference proteome</keyword>
<dbReference type="AlphaFoldDB" id="A0A9Y6M4J6"/>
<dbReference type="CDD" id="cd01852">
    <property type="entry name" value="AIG1"/>
    <property type="match status" value="1"/>
</dbReference>
<evidence type="ECO:0000259" key="5">
    <source>
        <dbReference type="PROSITE" id="PS51720"/>
    </source>
</evidence>
<keyword evidence="3" id="KW-0342">GTP-binding</keyword>
<evidence type="ECO:0000256" key="1">
    <source>
        <dbReference type="ARBA" id="ARBA00008535"/>
    </source>
</evidence>
<dbReference type="SUPFAM" id="SSF52540">
    <property type="entry name" value="P-loop containing nucleoside triphosphate hydrolases"/>
    <property type="match status" value="4"/>
</dbReference>
<dbReference type="Pfam" id="PF04548">
    <property type="entry name" value="AIG1"/>
    <property type="match status" value="5"/>
</dbReference>
<dbReference type="PANTHER" id="PTHR10903">
    <property type="entry name" value="GTPASE, IMAP FAMILY MEMBER-RELATED"/>
    <property type="match status" value="1"/>
</dbReference>